<reference evidence="1 2" key="1">
    <citation type="submission" date="2019-10" db="EMBL/GenBank/DDBJ databases">
        <title>Genomic and transcriptomic insights into the perfect genentic adaptation of a filamentous nitrogen-fixing cyanobacterium to rice fields.</title>
        <authorList>
            <person name="Chen Z."/>
        </authorList>
    </citation>
    <scope>NUCLEOTIDE SEQUENCE [LARGE SCALE GENOMIC DNA]</scope>
    <source>
        <strain evidence="1">CCNUC1</strain>
    </source>
</reference>
<name>A0A5P8VU99_9NOSO</name>
<keyword evidence="2" id="KW-1185">Reference proteome</keyword>
<dbReference type="Proteomes" id="UP000326678">
    <property type="component" value="Chromosome Gxm1"/>
</dbReference>
<organism evidence="1 2">
    <name type="scientific">Nostoc sphaeroides CCNUC1</name>
    <dbReference type="NCBI Taxonomy" id="2653204"/>
    <lineage>
        <taxon>Bacteria</taxon>
        <taxon>Bacillati</taxon>
        <taxon>Cyanobacteriota</taxon>
        <taxon>Cyanophyceae</taxon>
        <taxon>Nostocales</taxon>
        <taxon>Nostocaceae</taxon>
        <taxon>Nostoc</taxon>
    </lineage>
</organism>
<gene>
    <name evidence="1" type="ORF">GXM_01397</name>
</gene>
<protein>
    <submittedName>
        <fullName evidence="1">Uncharacterized protein</fullName>
    </submittedName>
</protein>
<dbReference type="KEGG" id="nsh:GXM_01397"/>
<accession>A0A5P8VU99</accession>
<evidence type="ECO:0000313" key="1">
    <source>
        <dbReference type="EMBL" id="QFS43924.1"/>
    </source>
</evidence>
<dbReference type="AlphaFoldDB" id="A0A5P8VU99"/>
<proteinExistence type="predicted"/>
<evidence type="ECO:0000313" key="2">
    <source>
        <dbReference type="Proteomes" id="UP000326678"/>
    </source>
</evidence>
<sequence length="59" mass="6695">MQDTRAALIQPPRLVGSLPSLGRIVDVDVLVSETLLSSRHHSNLSFFYIFFRFSHPLVL</sequence>
<dbReference type="EMBL" id="CP045226">
    <property type="protein sequence ID" value="QFS43924.1"/>
    <property type="molecule type" value="Genomic_DNA"/>
</dbReference>